<evidence type="ECO:0000256" key="4">
    <source>
        <dbReference type="PROSITE-ProRule" id="PRU00335"/>
    </source>
</evidence>
<evidence type="ECO:0000256" key="1">
    <source>
        <dbReference type="ARBA" id="ARBA00023015"/>
    </source>
</evidence>
<dbReference type="Proteomes" id="UP001206128">
    <property type="component" value="Unassembled WGS sequence"/>
</dbReference>
<evidence type="ECO:0000256" key="2">
    <source>
        <dbReference type="ARBA" id="ARBA00023125"/>
    </source>
</evidence>
<feature type="domain" description="HTH tetR-type" evidence="6">
    <location>
        <begin position="24"/>
        <end position="85"/>
    </location>
</feature>
<accession>A0AAE3KIN2</accession>
<keyword evidence="2 4" id="KW-0238">DNA-binding</keyword>
<keyword evidence="8" id="KW-1185">Reference proteome</keyword>
<evidence type="ECO:0000313" key="7">
    <source>
        <dbReference type="EMBL" id="MCP2163448.1"/>
    </source>
</evidence>
<evidence type="ECO:0000256" key="3">
    <source>
        <dbReference type="ARBA" id="ARBA00023163"/>
    </source>
</evidence>
<sequence>MTIESGDTAQDGSAASAAVTERSAETREAILTAAERLFAERGMSPVSNRQIGAAAGQANNSAVGYHFGSRTELVVAILRRHAAPIERRRAAMLAGLDTTSQLHDWIRCLVQPLTDHLADLGHPSWYARFLAQADIEPALRRVMVDNAAASPTMGQVVDGLCQLLPALPEHVHAERGAMSRQLIVHTCAERERALHEGGPTAHPTWQATATGLVDAIVGLWLTPVTPA</sequence>
<dbReference type="PANTHER" id="PTHR30055">
    <property type="entry name" value="HTH-TYPE TRANSCRIPTIONAL REGULATOR RUTR"/>
    <property type="match status" value="1"/>
</dbReference>
<evidence type="ECO:0000313" key="8">
    <source>
        <dbReference type="Proteomes" id="UP001206128"/>
    </source>
</evidence>
<dbReference type="InterPro" id="IPR001647">
    <property type="entry name" value="HTH_TetR"/>
</dbReference>
<name>A0AAE3KIN2_9PSEU</name>
<dbReference type="InterPro" id="IPR041586">
    <property type="entry name" value="PsrA_TetR_C"/>
</dbReference>
<dbReference type="EMBL" id="JAMTCK010000001">
    <property type="protein sequence ID" value="MCP2163448.1"/>
    <property type="molecule type" value="Genomic_DNA"/>
</dbReference>
<reference evidence="7" key="1">
    <citation type="submission" date="2022-06" db="EMBL/GenBank/DDBJ databases">
        <title>Genomic Encyclopedia of Archaeal and Bacterial Type Strains, Phase II (KMG-II): from individual species to whole genera.</title>
        <authorList>
            <person name="Goeker M."/>
        </authorList>
    </citation>
    <scope>NUCLEOTIDE SEQUENCE</scope>
    <source>
        <strain evidence="7">DSM 43935</strain>
    </source>
</reference>
<dbReference type="RefSeq" id="WP_253766103.1">
    <property type="nucleotide sequence ID" value="NZ_JAMTCK010000001.1"/>
</dbReference>
<dbReference type="GO" id="GO:0003700">
    <property type="term" value="F:DNA-binding transcription factor activity"/>
    <property type="evidence" value="ECO:0007669"/>
    <property type="project" value="TreeGrafter"/>
</dbReference>
<dbReference type="AlphaFoldDB" id="A0AAE3KIN2"/>
<keyword evidence="1" id="KW-0805">Transcription regulation</keyword>
<dbReference type="InterPro" id="IPR009057">
    <property type="entry name" value="Homeodomain-like_sf"/>
</dbReference>
<feature type="region of interest" description="Disordered" evidence="5">
    <location>
        <begin position="1"/>
        <end position="21"/>
    </location>
</feature>
<dbReference type="InterPro" id="IPR050109">
    <property type="entry name" value="HTH-type_TetR-like_transc_reg"/>
</dbReference>
<feature type="compositionally biased region" description="Polar residues" evidence="5">
    <location>
        <begin position="1"/>
        <end position="13"/>
    </location>
</feature>
<dbReference type="PROSITE" id="PS50977">
    <property type="entry name" value="HTH_TETR_2"/>
    <property type="match status" value="1"/>
</dbReference>
<dbReference type="PANTHER" id="PTHR30055:SF234">
    <property type="entry name" value="HTH-TYPE TRANSCRIPTIONAL REGULATOR BETI"/>
    <property type="match status" value="1"/>
</dbReference>
<dbReference type="Pfam" id="PF17939">
    <property type="entry name" value="TetR_C_30"/>
    <property type="match status" value="1"/>
</dbReference>
<evidence type="ECO:0000259" key="6">
    <source>
        <dbReference type="PROSITE" id="PS50977"/>
    </source>
</evidence>
<feature type="DNA-binding region" description="H-T-H motif" evidence="4">
    <location>
        <begin position="48"/>
        <end position="67"/>
    </location>
</feature>
<organism evidence="7 8">
    <name type="scientific">Goodfellowiella coeruleoviolacea</name>
    <dbReference type="NCBI Taxonomy" id="334858"/>
    <lineage>
        <taxon>Bacteria</taxon>
        <taxon>Bacillati</taxon>
        <taxon>Actinomycetota</taxon>
        <taxon>Actinomycetes</taxon>
        <taxon>Pseudonocardiales</taxon>
        <taxon>Pseudonocardiaceae</taxon>
        <taxon>Goodfellowiella</taxon>
    </lineage>
</organism>
<protein>
    <submittedName>
        <fullName evidence="7">Transcriptional regulator, TetR family</fullName>
    </submittedName>
</protein>
<gene>
    <name evidence="7" type="ORF">LX83_000288</name>
</gene>
<evidence type="ECO:0000256" key="5">
    <source>
        <dbReference type="SAM" id="MobiDB-lite"/>
    </source>
</evidence>
<keyword evidence="3" id="KW-0804">Transcription</keyword>
<proteinExistence type="predicted"/>
<dbReference type="Pfam" id="PF00440">
    <property type="entry name" value="TetR_N"/>
    <property type="match status" value="1"/>
</dbReference>
<dbReference type="GO" id="GO:0000976">
    <property type="term" value="F:transcription cis-regulatory region binding"/>
    <property type="evidence" value="ECO:0007669"/>
    <property type="project" value="TreeGrafter"/>
</dbReference>
<comment type="caution">
    <text evidence="7">The sequence shown here is derived from an EMBL/GenBank/DDBJ whole genome shotgun (WGS) entry which is preliminary data.</text>
</comment>
<dbReference type="Gene3D" id="1.10.357.10">
    <property type="entry name" value="Tetracycline Repressor, domain 2"/>
    <property type="match status" value="1"/>
</dbReference>
<dbReference type="SUPFAM" id="SSF46689">
    <property type="entry name" value="Homeodomain-like"/>
    <property type="match status" value="1"/>
</dbReference>